<proteinExistence type="predicted"/>
<comment type="caution">
    <text evidence="1">The sequence shown here is derived from an EMBL/GenBank/DDBJ whole genome shotgun (WGS) entry which is preliminary data.</text>
</comment>
<keyword evidence="2" id="KW-1185">Reference proteome</keyword>
<dbReference type="Proteomes" id="UP001605036">
    <property type="component" value="Unassembled WGS sequence"/>
</dbReference>
<dbReference type="PANTHER" id="PTHR36809:SF1">
    <property type="entry name" value="TRANSMEMBRANE PROTEIN"/>
    <property type="match status" value="1"/>
</dbReference>
<dbReference type="EMBL" id="JBHFFA010000008">
    <property type="protein sequence ID" value="KAL2608220.1"/>
    <property type="molecule type" value="Genomic_DNA"/>
</dbReference>
<accession>A0ABD1XH12</accession>
<gene>
    <name evidence="1" type="ORF">R1flu_026793</name>
</gene>
<sequence length="198" mass="21640">MAVAMAGALSGVECLSSSSSALISRQLRLPKVELSQRRPIQRVGTRVSSELLDPVTSSAAAPDLTWQVTAGAIAGVTPFVVAGIEFSKRIMEQRRCKVCGGSGLVKRVGILVRYGMNVAVGEREAAPAYGRCPCLHYLEVISPRQSKRKIEIDLQKRVDYSNGRLKELKGELNEMAVDYFIVAFRELEKVQPCISSRS</sequence>
<dbReference type="AlphaFoldDB" id="A0ABD1XH12"/>
<name>A0ABD1XH12_9MARC</name>
<dbReference type="PANTHER" id="PTHR36809">
    <property type="entry name" value="TRANSMEMBRANE PROTEIN"/>
    <property type="match status" value="1"/>
</dbReference>
<organism evidence="1 2">
    <name type="scientific">Riccia fluitans</name>
    <dbReference type="NCBI Taxonomy" id="41844"/>
    <lineage>
        <taxon>Eukaryota</taxon>
        <taxon>Viridiplantae</taxon>
        <taxon>Streptophyta</taxon>
        <taxon>Embryophyta</taxon>
        <taxon>Marchantiophyta</taxon>
        <taxon>Marchantiopsida</taxon>
        <taxon>Marchantiidae</taxon>
        <taxon>Marchantiales</taxon>
        <taxon>Ricciaceae</taxon>
        <taxon>Riccia</taxon>
    </lineage>
</organism>
<reference evidence="1 2" key="1">
    <citation type="submission" date="2024-09" db="EMBL/GenBank/DDBJ databases">
        <title>Chromosome-scale assembly of Riccia fluitans.</title>
        <authorList>
            <person name="Paukszto L."/>
            <person name="Sawicki J."/>
            <person name="Karawczyk K."/>
            <person name="Piernik-Szablinska J."/>
            <person name="Szczecinska M."/>
            <person name="Mazdziarz M."/>
        </authorList>
    </citation>
    <scope>NUCLEOTIDE SEQUENCE [LARGE SCALE GENOMIC DNA]</scope>
    <source>
        <strain evidence="1">Rf_01</strain>
        <tissue evidence="1">Aerial parts of the thallus</tissue>
    </source>
</reference>
<evidence type="ECO:0000313" key="1">
    <source>
        <dbReference type="EMBL" id="KAL2608220.1"/>
    </source>
</evidence>
<protein>
    <submittedName>
        <fullName evidence="1">Uncharacterized protein</fullName>
    </submittedName>
</protein>
<evidence type="ECO:0000313" key="2">
    <source>
        <dbReference type="Proteomes" id="UP001605036"/>
    </source>
</evidence>